<organism evidence="8 9">
    <name type="scientific">Maudiozyma exigua</name>
    <name type="common">Yeast</name>
    <name type="synonym">Kazachstania exigua</name>
    <dbReference type="NCBI Taxonomy" id="34358"/>
    <lineage>
        <taxon>Eukaryota</taxon>
        <taxon>Fungi</taxon>
        <taxon>Dikarya</taxon>
        <taxon>Ascomycota</taxon>
        <taxon>Saccharomycotina</taxon>
        <taxon>Saccharomycetes</taxon>
        <taxon>Saccharomycetales</taxon>
        <taxon>Saccharomycetaceae</taxon>
        <taxon>Maudiozyma</taxon>
    </lineage>
</organism>
<evidence type="ECO:0000313" key="8">
    <source>
        <dbReference type="EMBL" id="KAG0657345.1"/>
    </source>
</evidence>
<dbReference type="Pfam" id="PF03467">
    <property type="entry name" value="Smg4_UPF3"/>
    <property type="match status" value="1"/>
</dbReference>
<proteinExistence type="inferred from homology"/>
<feature type="region of interest" description="Disordered" evidence="6">
    <location>
        <begin position="408"/>
        <end position="436"/>
    </location>
</feature>
<evidence type="ECO:0000259" key="7">
    <source>
        <dbReference type="Pfam" id="PF03467"/>
    </source>
</evidence>
<evidence type="ECO:0000313" key="9">
    <source>
        <dbReference type="Proteomes" id="UP000750334"/>
    </source>
</evidence>
<evidence type="ECO:0000256" key="6">
    <source>
        <dbReference type="SAM" id="MobiDB-lite"/>
    </source>
</evidence>
<feature type="region of interest" description="Disordered" evidence="6">
    <location>
        <begin position="303"/>
        <end position="369"/>
    </location>
</feature>
<feature type="compositionally biased region" description="Polar residues" evidence="6">
    <location>
        <begin position="61"/>
        <end position="80"/>
    </location>
</feature>
<evidence type="ECO:0000256" key="5">
    <source>
        <dbReference type="SAM" id="Coils"/>
    </source>
</evidence>
<keyword evidence="3" id="KW-0866">Nonsense-mediated mRNA decay</keyword>
<dbReference type="InterPro" id="IPR039722">
    <property type="entry name" value="Upf3"/>
</dbReference>
<dbReference type="GO" id="GO:0045727">
    <property type="term" value="P:positive regulation of translation"/>
    <property type="evidence" value="ECO:0007669"/>
    <property type="project" value="TreeGrafter"/>
</dbReference>
<gene>
    <name evidence="8" type="ORF">C6P45_002450</name>
</gene>
<dbReference type="CDD" id="cd12455">
    <property type="entry name" value="RRM_like_Smg4_UPF3"/>
    <property type="match status" value="1"/>
</dbReference>
<feature type="compositionally biased region" description="Basic and acidic residues" evidence="6">
    <location>
        <begin position="325"/>
        <end position="340"/>
    </location>
</feature>
<feature type="coiled-coil region" evidence="5">
    <location>
        <begin position="375"/>
        <end position="402"/>
    </location>
</feature>
<accession>A0A9P6VWT3</accession>
<feature type="compositionally biased region" description="Basic and acidic residues" evidence="6">
    <location>
        <begin position="408"/>
        <end position="417"/>
    </location>
</feature>
<dbReference type="GO" id="GO:0000184">
    <property type="term" value="P:nuclear-transcribed mRNA catabolic process, nonsense-mediated decay"/>
    <property type="evidence" value="ECO:0007669"/>
    <property type="project" value="UniProtKB-KW"/>
</dbReference>
<protein>
    <recommendedName>
        <fullName evidence="7">UPF3 domain-containing protein</fullName>
    </recommendedName>
</protein>
<dbReference type="GO" id="GO:0005730">
    <property type="term" value="C:nucleolus"/>
    <property type="evidence" value="ECO:0007669"/>
    <property type="project" value="TreeGrafter"/>
</dbReference>
<dbReference type="InterPro" id="IPR012677">
    <property type="entry name" value="Nucleotide-bd_a/b_plait_sf"/>
</dbReference>
<evidence type="ECO:0000256" key="1">
    <source>
        <dbReference type="ARBA" id="ARBA00004123"/>
    </source>
</evidence>
<dbReference type="GO" id="GO:0003729">
    <property type="term" value="F:mRNA binding"/>
    <property type="evidence" value="ECO:0007669"/>
    <property type="project" value="TreeGrafter"/>
</dbReference>
<dbReference type="InterPro" id="IPR035979">
    <property type="entry name" value="RBD_domain_sf"/>
</dbReference>
<feature type="compositionally biased region" description="Basic residues" evidence="6">
    <location>
        <begin position="311"/>
        <end position="324"/>
    </location>
</feature>
<keyword evidence="9" id="KW-1185">Reference proteome</keyword>
<feature type="region of interest" description="Disordered" evidence="6">
    <location>
        <begin position="1"/>
        <end position="118"/>
    </location>
</feature>
<keyword evidence="5" id="KW-0175">Coiled coil</keyword>
<feature type="compositionally biased region" description="Basic residues" evidence="6">
    <location>
        <begin position="341"/>
        <end position="351"/>
    </location>
</feature>
<dbReference type="OrthoDB" id="18087at2759"/>
<evidence type="ECO:0000256" key="2">
    <source>
        <dbReference type="ARBA" id="ARBA00005991"/>
    </source>
</evidence>
<dbReference type="GO" id="GO:0005737">
    <property type="term" value="C:cytoplasm"/>
    <property type="evidence" value="ECO:0007669"/>
    <property type="project" value="TreeGrafter"/>
</dbReference>
<dbReference type="EMBL" id="PUHR01000238">
    <property type="protein sequence ID" value="KAG0657345.1"/>
    <property type="molecule type" value="Genomic_DNA"/>
</dbReference>
<dbReference type="PANTHER" id="PTHR13112">
    <property type="entry name" value="UPF3 REGULATOR OF NONSENSE TRANSCRIPTS-LIKE PROTEIN"/>
    <property type="match status" value="1"/>
</dbReference>
<feature type="compositionally biased region" description="Basic and acidic residues" evidence="6">
    <location>
        <begin position="83"/>
        <end position="96"/>
    </location>
</feature>
<dbReference type="InterPro" id="IPR005120">
    <property type="entry name" value="UPF3_dom"/>
</dbReference>
<sequence length="436" mass="50471">MSKENNRGPDTANKAKKRPPRRNFRKKNPNPKNKESGTVESTKKPATGKNEKAASLKEVKLNSTAITTIAKKSSEHNQPSGKKLSEHNHPNGKKPESTQPVKKTNRRRRNRKPRKDVNEGFKLVARHLPPNLSESEFMEVLKPVIKDRKLATFGISDYYYHNGSTEKNLFEKPVFARAYFTFDTMDNLRNFGNGIKDLTFVDSKDNVTKAVLKVSPYVKKLGDPNCDRRNHSKKIEGKIEKNPIFKQFLKTIELMESKDESPYAFNNVSIFKPLAKQLAKEKKINEMIEKKSELAMIKLSGVDKSNEKDDKKKKKRKRDRKKKDEKKIKEKTEGKPTKKEKTSKRKRKAKGSPKEKETNKNVIILEEAGKREMKNRKKILELKEKQNSIQETRNEMIAKVRERRMLLRKAKEAEQSSKIENPLTKAPVKLLKREDK</sequence>
<name>A0A9P6VWT3_MAUEX</name>
<dbReference type="Proteomes" id="UP000750334">
    <property type="component" value="Unassembled WGS sequence"/>
</dbReference>
<feature type="domain" description="UPF3" evidence="7">
    <location>
        <begin position="118"/>
        <end position="264"/>
    </location>
</feature>
<evidence type="ECO:0000256" key="4">
    <source>
        <dbReference type="ARBA" id="ARBA00023242"/>
    </source>
</evidence>
<feature type="compositionally biased region" description="Basic and acidic residues" evidence="6">
    <location>
        <begin position="32"/>
        <end position="60"/>
    </location>
</feature>
<reference evidence="8 9" key="1">
    <citation type="submission" date="2020-11" db="EMBL/GenBank/DDBJ databases">
        <title>Kefir isolates.</title>
        <authorList>
            <person name="Marcisauskas S."/>
            <person name="Kim Y."/>
            <person name="Blasche S."/>
        </authorList>
    </citation>
    <scope>NUCLEOTIDE SEQUENCE [LARGE SCALE GENOMIC DNA]</scope>
    <source>
        <strain evidence="8 9">OG2</strain>
    </source>
</reference>
<dbReference type="SUPFAM" id="SSF54928">
    <property type="entry name" value="RNA-binding domain, RBD"/>
    <property type="match status" value="1"/>
</dbReference>
<feature type="compositionally biased region" description="Basic residues" evidence="6">
    <location>
        <begin position="103"/>
        <end position="114"/>
    </location>
</feature>
<dbReference type="AlphaFoldDB" id="A0A9P6VWT3"/>
<keyword evidence="4" id="KW-0539">Nucleus</keyword>
<feature type="compositionally biased region" description="Basic residues" evidence="6">
    <location>
        <begin position="14"/>
        <end position="29"/>
    </location>
</feature>
<comment type="caution">
    <text evidence="8">The sequence shown here is derived from an EMBL/GenBank/DDBJ whole genome shotgun (WGS) entry which is preliminary data.</text>
</comment>
<evidence type="ECO:0000256" key="3">
    <source>
        <dbReference type="ARBA" id="ARBA00023161"/>
    </source>
</evidence>
<comment type="subcellular location">
    <subcellularLocation>
        <location evidence="1">Nucleus</location>
    </subcellularLocation>
</comment>
<dbReference type="PANTHER" id="PTHR13112:SF0">
    <property type="entry name" value="FI21285P1"/>
    <property type="match status" value="1"/>
</dbReference>
<comment type="similarity">
    <text evidence="2">Belongs to the RENT3 family.</text>
</comment>
<dbReference type="Gene3D" id="3.30.70.330">
    <property type="match status" value="1"/>
</dbReference>